<gene>
    <name evidence="2" type="ORF">FOT62_09895</name>
</gene>
<organism evidence="2 3">
    <name type="scientific">Serratia marcescens</name>
    <dbReference type="NCBI Taxonomy" id="615"/>
    <lineage>
        <taxon>Bacteria</taxon>
        <taxon>Pseudomonadati</taxon>
        <taxon>Pseudomonadota</taxon>
        <taxon>Gammaproteobacteria</taxon>
        <taxon>Enterobacterales</taxon>
        <taxon>Yersiniaceae</taxon>
        <taxon>Serratia</taxon>
    </lineage>
</organism>
<dbReference type="RefSeq" id="WP_072270882.1">
    <property type="nucleotide sequence ID" value="NZ_CAMIPY010000002.1"/>
</dbReference>
<dbReference type="GO" id="GO:0008168">
    <property type="term" value="F:methyltransferase activity"/>
    <property type="evidence" value="ECO:0007669"/>
    <property type="project" value="UniProtKB-KW"/>
</dbReference>
<evidence type="ECO:0000313" key="3">
    <source>
        <dbReference type="Proteomes" id="UP000321126"/>
    </source>
</evidence>
<evidence type="ECO:0000259" key="1">
    <source>
        <dbReference type="Pfam" id="PF08242"/>
    </source>
</evidence>
<reference evidence="2 3" key="1">
    <citation type="submission" date="2019-07" db="EMBL/GenBank/DDBJ databases">
        <title>Serratia strains were isolated from fresh produce.</title>
        <authorList>
            <person name="Cho G.-S."/>
            <person name="Stein M."/>
            <person name="Lee W."/>
            <person name="Suh S.H."/>
            <person name="Franz C.M.A.P."/>
        </authorList>
    </citation>
    <scope>NUCLEOTIDE SEQUENCE [LARGE SCALE GENOMIC DNA]</scope>
    <source>
        <strain evidence="2 3">S16</strain>
    </source>
</reference>
<evidence type="ECO:0000313" key="2">
    <source>
        <dbReference type="EMBL" id="TXE34663.1"/>
    </source>
</evidence>
<dbReference type="EMBL" id="VOUQ01000004">
    <property type="protein sequence ID" value="TXE34663.1"/>
    <property type="molecule type" value="Genomic_DNA"/>
</dbReference>
<feature type="domain" description="Methyltransferase type 12" evidence="1">
    <location>
        <begin position="89"/>
        <end position="187"/>
    </location>
</feature>
<keyword evidence="2" id="KW-0808">Transferase</keyword>
<dbReference type="Gene3D" id="3.40.50.150">
    <property type="entry name" value="Vaccinia Virus protein VP39"/>
    <property type="match status" value="1"/>
</dbReference>
<dbReference type="SUPFAM" id="SSF53335">
    <property type="entry name" value="S-adenosyl-L-methionine-dependent methyltransferases"/>
    <property type="match status" value="1"/>
</dbReference>
<sequence>MLLDKNIYAFRENTGIWAKPDYAGIPYSDGDTQENLLLSIIQNTQDRSVSSAELKAQCTDWVTTYHFSSLRSNLLRPLKSILQPGAKVLEVGAGCGAITRFLGEMGCEVVALEGSLRRAAIARTRTAGLDNVTVVSERFDDFESNVLFDVITLIGVLEYSNLFSQGEDSAVSMLEKIKKRLKPGGKLIIAIENQLGLKYFSGAREDHLGQVMYGIEGRYTKEQAETFGHHILKQKLVSVGLQTVETLLPFPDYKLPVSVVTSNGASDPNFDASVFAAQSVRADMQLPEKLNFVLELAWPIVFKNNLACELSNSFLMVASDESSEFIDKDLLAIHYGSERYSPFYKETVFNKDENGEIKVKRHLLSPGGAIENDFVDFKLDGFEKYIKGVPLPIEFIKIVTTPGWDIEQVAGYFRYYIECLEICLKGEGIHYDEFTQHTMLPSTYLDAIPSNILIDADRQPRYFEREWLAKKGITLGNLTFRAALSLLGKISSFAPPANGRSLTRGEFIKQLFEALAFSADSSLFEQYLVLESELQVFSSGSDKNKLDTWYPEHVLPGLHALDEVESREAERLETESALKDKKNAYNELLKSKDYAEKLAFERMDEIDKLKLELSNIKSSTLWRISRLFRGKRN</sequence>
<keyword evidence="2" id="KW-0489">Methyltransferase</keyword>
<dbReference type="CDD" id="cd02440">
    <property type="entry name" value="AdoMet_MTases"/>
    <property type="match status" value="1"/>
</dbReference>
<comment type="caution">
    <text evidence="2">The sequence shown here is derived from an EMBL/GenBank/DDBJ whole genome shotgun (WGS) entry which is preliminary data.</text>
</comment>
<dbReference type="InterPro" id="IPR013217">
    <property type="entry name" value="Methyltransf_12"/>
</dbReference>
<dbReference type="Pfam" id="PF08242">
    <property type="entry name" value="Methyltransf_12"/>
    <property type="match status" value="1"/>
</dbReference>
<dbReference type="AlphaFoldDB" id="A0A5C7CB78"/>
<name>A0A5C7CB78_SERMA</name>
<protein>
    <submittedName>
        <fullName evidence="2">Class I SAM-dependent methyltransferase</fullName>
    </submittedName>
</protein>
<dbReference type="PANTHER" id="PTHR43861:SF6">
    <property type="entry name" value="METHYLTRANSFERASE TYPE 11"/>
    <property type="match status" value="1"/>
</dbReference>
<dbReference type="InterPro" id="IPR029063">
    <property type="entry name" value="SAM-dependent_MTases_sf"/>
</dbReference>
<dbReference type="Proteomes" id="UP000321126">
    <property type="component" value="Unassembled WGS sequence"/>
</dbReference>
<dbReference type="PANTHER" id="PTHR43861">
    <property type="entry name" value="TRANS-ACONITATE 2-METHYLTRANSFERASE-RELATED"/>
    <property type="match status" value="1"/>
</dbReference>
<dbReference type="GO" id="GO:0032259">
    <property type="term" value="P:methylation"/>
    <property type="evidence" value="ECO:0007669"/>
    <property type="project" value="UniProtKB-KW"/>
</dbReference>
<proteinExistence type="predicted"/>
<accession>A0A5C7CB78</accession>